<dbReference type="OrthoDB" id="1426517at2759"/>
<evidence type="ECO:0000259" key="6">
    <source>
        <dbReference type="Pfam" id="PF03168"/>
    </source>
</evidence>
<protein>
    <submittedName>
        <fullName evidence="7">NDR1/HIN1-like protein</fullName>
    </submittedName>
</protein>
<dbReference type="GO" id="GO:0098542">
    <property type="term" value="P:defense response to other organism"/>
    <property type="evidence" value="ECO:0007669"/>
    <property type="project" value="InterPro"/>
</dbReference>
<evidence type="ECO:0000256" key="2">
    <source>
        <dbReference type="ARBA" id="ARBA00022692"/>
    </source>
</evidence>
<sequence>MSPKPEKSEKVCSHHKHKWRKRLRKMCIGLLIFNFVMLILILFVWAILQPRKPRFILQDVTVYAFNVSAPNFLTSSIGVTIFSRNRNHMIGVYYDKLNVYAAYQNQQITYSSGIPPAYQGHKDSNVWSPVLSGTNVPVAPYNTISFGQDQATGYLRLTIKMDGRVRFKVNTYLSRRYHLYVKCPAFINLGGPSTGIIVRSGVKYQLSQRCSVTV</sequence>
<dbReference type="Pfam" id="PF03168">
    <property type="entry name" value="LEA_2"/>
    <property type="match status" value="1"/>
</dbReference>
<accession>A0A2R6R7Q3</accession>
<evidence type="ECO:0000256" key="1">
    <source>
        <dbReference type="ARBA" id="ARBA00004167"/>
    </source>
</evidence>
<dbReference type="InterPro" id="IPR044839">
    <property type="entry name" value="NDR1-like"/>
</dbReference>
<proteinExistence type="predicted"/>
<dbReference type="GO" id="GO:0005886">
    <property type="term" value="C:plasma membrane"/>
    <property type="evidence" value="ECO:0007669"/>
    <property type="project" value="TreeGrafter"/>
</dbReference>
<dbReference type="Proteomes" id="UP000241394">
    <property type="component" value="Chromosome LG8"/>
</dbReference>
<evidence type="ECO:0000256" key="3">
    <source>
        <dbReference type="ARBA" id="ARBA00022989"/>
    </source>
</evidence>
<feature type="domain" description="Late embryogenesis abundant protein LEA-2 subgroup" evidence="6">
    <location>
        <begin position="83"/>
        <end position="183"/>
    </location>
</feature>
<dbReference type="PANTHER" id="PTHR31415:SF51">
    <property type="entry name" value="LATE EMBRYOGENESIS ABUNDANT (LEA) HYDROXYPROLINE-RICH GLYCOPROTEIN FAMILY"/>
    <property type="match status" value="1"/>
</dbReference>
<evidence type="ECO:0000256" key="5">
    <source>
        <dbReference type="SAM" id="Phobius"/>
    </source>
</evidence>
<keyword evidence="2 5" id="KW-0812">Transmembrane</keyword>
<evidence type="ECO:0000313" key="8">
    <source>
        <dbReference type="Proteomes" id="UP000241394"/>
    </source>
</evidence>
<keyword evidence="8" id="KW-1185">Reference proteome</keyword>
<dbReference type="PANTHER" id="PTHR31415">
    <property type="entry name" value="OS05G0367900 PROTEIN"/>
    <property type="match status" value="1"/>
</dbReference>
<dbReference type="OMA" id="CGNHADD"/>
<comment type="subcellular location">
    <subcellularLocation>
        <location evidence="1">Membrane</location>
        <topology evidence="1">Single-pass membrane protein</topology>
    </subcellularLocation>
</comment>
<name>A0A2R6R7Q3_ACTCC</name>
<dbReference type="InParanoid" id="A0A2R6R7Q3"/>
<dbReference type="Gramene" id="PSS23566">
    <property type="protein sequence ID" value="PSS23566"/>
    <property type="gene ID" value="CEY00_Acc08389"/>
</dbReference>
<dbReference type="AlphaFoldDB" id="A0A2R6R7Q3"/>
<comment type="caution">
    <text evidence="7">The sequence shown here is derived from an EMBL/GenBank/DDBJ whole genome shotgun (WGS) entry which is preliminary data.</text>
</comment>
<feature type="transmembrane region" description="Helical" evidence="5">
    <location>
        <begin position="26"/>
        <end position="48"/>
    </location>
</feature>
<dbReference type="InterPro" id="IPR004864">
    <property type="entry name" value="LEA_2"/>
</dbReference>
<dbReference type="STRING" id="1590841.A0A2R6R7Q3"/>
<gene>
    <name evidence="7" type="ORF">CEY00_Acc08389</name>
</gene>
<organism evidence="7 8">
    <name type="scientific">Actinidia chinensis var. chinensis</name>
    <name type="common">Chinese soft-hair kiwi</name>
    <dbReference type="NCBI Taxonomy" id="1590841"/>
    <lineage>
        <taxon>Eukaryota</taxon>
        <taxon>Viridiplantae</taxon>
        <taxon>Streptophyta</taxon>
        <taxon>Embryophyta</taxon>
        <taxon>Tracheophyta</taxon>
        <taxon>Spermatophyta</taxon>
        <taxon>Magnoliopsida</taxon>
        <taxon>eudicotyledons</taxon>
        <taxon>Gunneridae</taxon>
        <taxon>Pentapetalae</taxon>
        <taxon>asterids</taxon>
        <taxon>Ericales</taxon>
        <taxon>Actinidiaceae</taxon>
        <taxon>Actinidia</taxon>
    </lineage>
</organism>
<dbReference type="FunCoup" id="A0A2R6R7Q3">
    <property type="interactions" value="1319"/>
</dbReference>
<evidence type="ECO:0000256" key="4">
    <source>
        <dbReference type="ARBA" id="ARBA00023136"/>
    </source>
</evidence>
<dbReference type="GO" id="GO:0009506">
    <property type="term" value="C:plasmodesma"/>
    <property type="evidence" value="ECO:0007669"/>
    <property type="project" value="TreeGrafter"/>
</dbReference>
<reference evidence="8" key="2">
    <citation type="journal article" date="2018" name="BMC Genomics">
        <title>A manually annotated Actinidia chinensis var. chinensis (kiwifruit) genome highlights the challenges associated with draft genomes and gene prediction in plants.</title>
        <authorList>
            <person name="Pilkington S.M."/>
            <person name="Crowhurst R."/>
            <person name="Hilario E."/>
            <person name="Nardozza S."/>
            <person name="Fraser L."/>
            <person name="Peng Y."/>
            <person name="Gunaseelan K."/>
            <person name="Simpson R."/>
            <person name="Tahir J."/>
            <person name="Deroles S.C."/>
            <person name="Templeton K."/>
            <person name="Luo Z."/>
            <person name="Davy M."/>
            <person name="Cheng C."/>
            <person name="McNeilage M."/>
            <person name="Scaglione D."/>
            <person name="Liu Y."/>
            <person name="Zhang Q."/>
            <person name="Datson P."/>
            <person name="De Silva N."/>
            <person name="Gardiner S.E."/>
            <person name="Bassett H."/>
            <person name="Chagne D."/>
            <person name="McCallum J."/>
            <person name="Dzierzon H."/>
            <person name="Deng C."/>
            <person name="Wang Y.Y."/>
            <person name="Barron L."/>
            <person name="Manako K."/>
            <person name="Bowen J."/>
            <person name="Foster T.M."/>
            <person name="Erridge Z.A."/>
            <person name="Tiffin H."/>
            <person name="Waite C.N."/>
            <person name="Davies K.M."/>
            <person name="Grierson E.P."/>
            <person name="Laing W.A."/>
            <person name="Kirk R."/>
            <person name="Chen X."/>
            <person name="Wood M."/>
            <person name="Montefiori M."/>
            <person name="Brummell D.A."/>
            <person name="Schwinn K.E."/>
            <person name="Catanach A."/>
            <person name="Fullerton C."/>
            <person name="Li D."/>
            <person name="Meiyalaghan S."/>
            <person name="Nieuwenhuizen N."/>
            <person name="Read N."/>
            <person name="Prakash R."/>
            <person name="Hunter D."/>
            <person name="Zhang H."/>
            <person name="McKenzie M."/>
            <person name="Knabel M."/>
            <person name="Harris A."/>
            <person name="Allan A.C."/>
            <person name="Gleave A."/>
            <person name="Chen A."/>
            <person name="Janssen B.J."/>
            <person name="Plunkett B."/>
            <person name="Ampomah-Dwamena C."/>
            <person name="Voogd C."/>
            <person name="Leif D."/>
            <person name="Lafferty D."/>
            <person name="Souleyre E.J.F."/>
            <person name="Varkonyi-Gasic E."/>
            <person name="Gambi F."/>
            <person name="Hanley J."/>
            <person name="Yao J.L."/>
            <person name="Cheung J."/>
            <person name="David K.M."/>
            <person name="Warren B."/>
            <person name="Marsh K."/>
            <person name="Snowden K.C."/>
            <person name="Lin-Wang K."/>
            <person name="Brian L."/>
            <person name="Martinez-Sanchez M."/>
            <person name="Wang M."/>
            <person name="Ileperuma N."/>
            <person name="Macnee N."/>
            <person name="Campin R."/>
            <person name="McAtee P."/>
            <person name="Drummond R.S.M."/>
            <person name="Espley R.V."/>
            <person name="Ireland H.S."/>
            <person name="Wu R."/>
            <person name="Atkinson R.G."/>
            <person name="Karunairetnam S."/>
            <person name="Bulley S."/>
            <person name="Chunkath S."/>
            <person name="Hanley Z."/>
            <person name="Storey R."/>
            <person name="Thrimawithana A.H."/>
            <person name="Thomson S."/>
            <person name="David C."/>
            <person name="Testolin R."/>
            <person name="Huang H."/>
            <person name="Hellens R.P."/>
            <person name="Schaffer R.J."/>
        </authorList>
    </citation>
    <scope>NUCLEOTIDE SEQUENCE [LARGE SCALE GENOMIC DNA]</scope>
    <source>
        <strain evidence="8">cv. Red5</strain>
    </source>
</reference>
<keyword evidence="4 5" id="KW-0472">Membrane</keyword>
<reference evidence="7 8" key="1">
    <citation type="submission" date="2017-07" db="EMBL/GenBank/DDBJ databases">
        <title>An improved, manually edited Actinidia chinensis var. chinensis (kiwifruit) genome highlights the challenges associated with draft genomes and gene prediction in plants.</title>
        <authorList>
            <person name="Pilkington S."/>
            <person name="Crowhurst R."/>
            <person name="Hilario E."/>
            <person name="Nardozza S."/>
            <person name="Fraser L."/>
            <person name="Peng Y."/>
            <person name="Gunaseelan K."/>
            <person name="Simpson R."/>
            <person name="Tahir J."/>
            <person name="Deroles S."/>
            <person name="Templeton K."/>
            <person name="Luo Z."/>
            <person name="Davy M."/>
            <person name="Cheng C."/>
            <person name="Mcneilage M."/>
            <person name="Scaglione D."/>
            <person name="Liu Y."/>
            <person name="Zhang Q."/>
            <person name="Datson P."/>
            <person name="De Silva N."/>
            <person name="Gardiner S."/>
            <person name="Bassett H."/>
            <person name="Chagne D."/>
            <person name="Mccallum J."/>
            <person name="Dzierzon H."/>
            <person name="Deng C."/>
            <person name="Wang Y.-Y."/>
            <person name="Barron N."/>
            <person name="Manako K."/>
            <person name="Bowen J."/>
            <person name="Foster T."/>
            <person name="Erridge Z."/>
            <person name="Tiffin H."/>
            <person name="Waite C."/>
            <person name="Davies K."/>
            <person name="Grierson E."/>
            <person name="Laing W."/>
            <person name="Kirk R."/>
            <person name="Chen X."/>
            <person name="Wood M."/>
            <person name="Montefiori M."/>
            <person name="Brummell D."/>
            <person name="Schwinn K."/>
            <person name="Catanach A."/>
            <person name="Fullerton C."/>
            <person name="Li D."/>
            <person name="Meiyalaghan S."/>
            <person name="Nieuwenhuizen N."/>
            <person name="Read N."/>
            <person name="Prakash R."/>
            <person name="Hunter D."/>
            <person name="Zhang H."/>
            <person name="Mckenzie M."/>
            <person name="Knabel M."/>
            <person name="Harris A."/>
            <person name="Allan A."/>
            <person name="Chen A."/>
            <person name="Janssen B."/>
            <person name="Plunkett B."/>
            <person name="Dwamena C."/>
            <person name="Voogd C."/>
            <person name="Leif D."/>
            <person name="Lafferty D."/>
            <person name="Souleyre E."/>
            <person name="Varkonyi-Gasic E."/>
            <person name="Gambi F."/>
            <person name="Hanley J."/>
            <person name="Yao J.-L."/>
            <person name="Cheung J."/>
            <person name="David K."/>
            <person name="Warren B."/>
            <person name="Marsh K."/>
            <person name="Snowden K."/>
            <person name="Lin-Wang K."/>
            <person name="Brian L."/>
            <person name="Martinez-Sanchez M."/>
            <person name="Wang M."/>
            <person name="Ileperuma N."/>
            <person name="Macnee N."/>
            <person name="Campin R."/>
            <person name="Mcatee P."/>
            <person name="Drummond R."/>
            <person name="Espley R."/>
            <person name="Ireland H."/>
            <person name="Wu R."/>
            <person name="Atkinson R."/>
            <person name="Karunairetnam S."/>
            <person name="Bulley S."/>
            <person name="Chunkath S."/>
            <person name="Hanley Z."/>
            <person name="Storey R."/>
            <person name="Thrimawithana A."/>
            <person name="Thomson S."/>
            <person name="David C."/>
            <person name="Testolin R."/>
        </authorList>
    </citation>
    <scope>NUCLEOTIDE SEQUENCE [LARGE SCALE GENOMIC DNA]</scope>
    <source>
        <strain evidence="8">cv. Red5</strain>
        <tissue evidence="7">Young leaf</tissue>
    </source>
</reference>
<evidence type="ECO:0000313" key="7">
    <source>
        <dbReference type="EMBL" id="PSS23566.1"/>
    </source>
</evidence>
<keyword evidence="3 5" id="KW-1133">Transmembrane helix</keyword>
<dbReference type="EMBL" id="NKQK01000008">
    <property type="protein sequence ID" value="PSS23566.1"/>
    <property type="molecule type" value="Genomic_DNA"/>
</dbReference>